<dbReference type="SMART" id="SM00388">
    <property type="entry name" value="HisKA"/>
    <property type="match status" value="1"/>
</dbReference>
<keyword evidence="5" id="KW-0418">Kinase</keyword>
<accession>A0A6G9AGX7</accession>
<dbReference type="PANTHER" id="PTHR43304:SF1">
    <property type="entry name" value="PAC DOMAIN-CONTAINING PROTEIN"/>
    <property type="match status" value="1"/>
</dbReference>
<dbReference type="InterPro" id="IPR013656">
    <property type="entry name" value="PAS_4"/>
</dbReference>
<dbReference type="InterPro" id="IPR003594">
    <property type="entry name" value="HATPase_dom"/>
</dbReference>
<dbReference type="SMART" id="SM00387">
    <property type="entry name" value="HATPase_c"/>
    <property type="match status" value="1"/>
</dbReference>
<dbReference type="Pfam" id="PF00512">
    <property type="entry name" value="HisKA"/>
    <property type="match status" value="1"/>
</dbReference>
<protein>
    <recommendedName>
        <fullName evidence="2">histidine kinase</fullName>
        <ecNumber evidence="2">2.7.13.3</ecNumber>
    </recommendedName>
</protein>
<reference evidence="9 10" key="1">
    <citation type="submission" date="2020-03" db="EMBL/GenBank/DDBJ databases">
        <authorList>
            <person name="Kim M.K."/>
        </authorList>
    </citation>
    <scope>NUCLEOTIDE SEQUENCE [LARGE SCALE GENOMIC DNA]</scope>
    <source>
        <strain evidence="9 10">BT328</strain>
    </source>
</reference>
<dbReference type="SMART" id="SM00086">
    <property type="entry name" value="PAC"/>
    <property type="match status" value="2"/>
</dbReference>
<dbReference type="Pfam" id="PF08447">
    <property type="entry name" value="PAS_3"/>
    <property type="match status" value="1"/>
</dbReference>
<dbReference type="PANTHER" id="PTHR43304">
    <property type="entry name" value="PHYTOCHROME-LIKE PROTEIN CPH1"/>
    <property type="match status" value="1"/>
</dbReference>
<gene>
    <name evidence="9" type="ORF">G8759_03335</name>
</gene>
<dbReference type="CDD" id="cd00082">
    <property type="entry name" value="HisKA"/>
    <property type="match status" value="1"/>
</dbReference>
<dbReference type="InterPro" id="IPR035965">
    <property type="entry name" value="PAS-like_dom_sf"/>
</dbReference>
<dbReference type="SUPFAM" id="SSF55874">
    <property type="entry name" value="ATPase domain of HSP90 chaperone/DNA topoisomerase II/histidine kinase"/>
    <property type="match status" value="1"/>
</dbReference>
<name>A0A6G9AGX7_9BACT</name>
<dbReference type="InterPro" id="IPR000014">
    <property type="entry name" value="PAS"/>
</dbReference>
<dbReference type="Pfam" id="PF08448">
    <property type="entry name" value="PAS_4"/>
    <property type="match status" value="2"/>
</dbReference>
<keyword evidence="6" id="KW-0175">Coiled coil</keyword>
<dbReference type="EMBL" id="CP050063">
    <property type="protein sequence ID" value="QIP11727.1"/>
    <property type="molecule type" value="Genomic_DNA"/>
</dbReference>
<evidence type="ECO:0000256" key="3">
    <source>
        <dbReference type="ARBA" id="ARBA00022553"/>
    </source>
</evidence>
<dbReference type="SUPFAM" id="SSF55785">
    <property type="entry name" value="PYP-like sensor domain (PAS domain)"/>
    <property type="match status" value="3"/>
</dbReference>
<evidence type="ECO:0000313" key="10">
    <source>
        <dbReference type="Proteomes" id="UP000501802"/>
    </source>
</evidence>
<dbReference type="InterPro" id="IPR052162">
    <property type="entry name" value="Sensor_kinase/Photoreceptor"/>
</dbReference>
<dbReference type="PROSITE" id="PS50113">
    <property type="entry name" value="PAC"/>
    <property type="match status" value="1"/>
</dbReference>
<dbReference type="Pfam" id="PF02518">
    <property type="entry name" value="HATPase_c"/>
    <property type="match status" value="1"/>
</dbReference>
<dbReference type="AlphaFoldDB" id="A0A6G9AGX7"/>
<dbReference type="RefSeq" id="WP_167205189.1">
    <property type="nucleotide sequence ID" value="NZ_CP050063.1"/>
</dbReference>
<evidence type="ECO:0000313" key="9">
    <source>
        <dbReference type="EMBL" id="QIP11727.1"/>
    </source>
</evidence>
<feature type="domain" description="PAC" evidence="8">
    <location>
        <begin position="91"/>
        <end position="143"/>
    </location>
</feature>
<dbReference type="InterPro" id="IPR036890">
    <property type="entry name" value="HATPase_C_sf"/>
</dbReference>
<dbReference type="InterPro" id="IPR036097">
    <property type="entry name" value="HisK_dim/P_sf"/>
</dbReference>
<dbReference type="InterPro" id="IPR013655">
    <property type="entry name" value="PAS_fold_3"/>
</dbReference>
<evidence type="ECO:0000259" key="8">
    <source>
        <dbReference type="PROSITE" id="PS50113"/>
    </source>
</evidence>
<dbReference type="PROSITE" id="PS50109">
    <property type="entry name" value="HIS_KIN"/>
    <property type="match status" value="1"/>
</dbReference>
<sequence length="698" mass="77773">MQPSDTPLNEENAALVERLTFALQAAEVGTWDYNLETGYAEWSPICKQLFGLAPGASVSAATLLAQVHPDDREWVALANQKSLSPDGDGQHNITFRTLADDGQQRWIHAKGKTFLNTEGRIVRFSGIAQDVTASVDARQQLKANQERFRTLIEEAPVATCLFVGRELIIEVANDLMINFWGKDQTVIGKSLREAVPELAGQPFLQILDDVYTSGQTYEAQNRAAELPVNGIAGIYYFDFTFKPLRNAEGEVYAILEMAVEVTERVLAQKRIESLQRQVLTSFEQSPVAIAIISENELTFQMANPFYGELVGRRPDQIVGKPLLVALPELAGQGFDQLLRQVIATNKPYIAKEVAVDVLRHNQLETIYVNLIYQPQREVGQDDPDRVSGILVVATDVTGQVQARQKVEESETRYRALSAELEQQIKQRTQELAASNEELANMNEELMLANEELAESNRLFTRSNDNLQQFAYIASHDLQEPLRKVQSFGDLLKNNYGDQLGNGVEYLERMQASAHRMSLFIKDLLAFSRISTYRDRTELVSLMDIVNAVSTDLELIIEETNGVIEIDTLPVVKGDKLQLGQLFQNLISNALKFHRPGVSPLIYIKTRQVGARDLPATVKPTRASTVYHCISVSDNGIGFDEKYLDRIFQIFQRLHGKSQFSGTGIGLAVCEKVIANHGGAITARSRPGEGAVFSVYLPV</sequence>
<dbReference type="Gene3D" id="2.10.70.100">
    <property type="match status" value="1"/>
</dbReference>
<dbReference type="Gene3D" id="3.30.565.10">
    <property type="entry name" value="Histidine kinase-like ATPase, C-terminal domain"/>
    <property type="match status" value="1"/>
</dbReference>
<feature type="coiled-coil region" evidence="6">
    <location>
        <begin position="399"/>
        <end position="458"/>
    </location>
</feature>
<dbReference type="InterPro" id="IPR004358">
    <property type="entry name" value="Sig_transdc_His_kin-like_C"/>
</dbReference>
<dbReference type="NCBIfam" id="TIGR00229">
    <property type="entry name" value="sensory_box"/>
    <property type="match status" value="1"/>
</dbReference>
<dbReference type="KEGG" id="spib:G8759_03335"/>
<dbReference type="InterPro" id="IPR003661">
    <property type="entry name" value="HisK_dim/P_dom"/>
</dbReference>
<dbReference type="PRINTS" id="PR00344">
    <property type="entry name" value="BCTRLSENSOR"/>
</dbReference>
<organism evidence="9 10">
    <name type="scientific">Spirosoma aureum</name>
    <dbReference type="NCBI Taxonomy" id="2692134"/>
    <lineage>
        <taxon>Bacteria</taxon>
        <taxon>Pseudomonadati</taxon>
        <taxon>Bacteroidota</taxon>
        <taxon>Cytophagia</taxon>
        <taxon>Cytophagales</taxon>
        <taxon>Cytophagaceae</taxon>
        <taxon>Spirosoma</taxon>
    </lineage>
</organism>
<comment type="catalytic activity">
    <reaction evidence="1">
        <text>ATP + protein L-histidine = ADP + protein N-phospho-L-histidine.</text>
        <dbReference type="EC" id="2.7.13.3"/>
    </reaction>
</comment>
<keyword evidence="4" id="KW-0808">Transferase</keyword>
<dbReference type="SUPFAM" id="SSF47384">
    <property type="entry name" value="Homodimeric domain of signal transducing histidine kinase"/>
    <property type="match status" value="1"/>
</dbReference>
<evidence type="ECO:0000259" key="7">
    <source>
        <dbReference type="PROSITE" id="PS50109"/>
    </source>
</evidence>
<evidence type="ECO:0000256" key="1">
    <source>
        <dbReference type="ARBA" id="ARBA00000085"/>
    </source>
</evidence>
<dbReference type="InterPro" id="IPR001610">
    <property type="entry name" value="PAC"/>
</dbReference>
<dbReference type="InterPro" id="IPR000700">
    <property type="entry name" value="PAS-assoc_C"/>
</dbReference>
<dbReference type="Proteomes" id="UP000501802">
    <property type="component" value="Chromosome"/>
</dbReference>
<keyword evidence="10" id="KW-1185">Reference proteome</keyword>
<feature type="domain" description="Histidine kinase" evidence="7">
    <location>
        <begin position="472"/>
        <end position="698"/>
    </location>
</feature>
<evidence type="ECO:0000256" key="2">
    <source>
        <dbReference type="ARBA" id="ARBA00012438"/>
    </source>
</evidence>
<dbReference type="Gene3D" id="1.10.287.130">
    <property type="match status" value="1"/>
</dbReference>
<evidence type="ECO:0000256" key="4">
    <source>
        <dbReference type="ARBA" id="ARBA00022679"/>
    </source>
</evidence>
<dbReference type="CDD" id="cd00130">
    <property type="entry name" value="PAS"/>
    <property type="match status" value="1"/>
</dbReference>
<evidence type="ECO:0000256" key="6">
    <source>
        <dbReference type="SAM" id="Coils"/>
    </source>
</evidence>
<dbReference type="Gene3D" id="3.30.450.20">
    <property type="entry name" value="PAS domain"/>
    <property type="match status" value="3"/>
</dbReference>
<dbReference type="InterPro" id="IPR005467">
    <property type="entry name" value="His_kinase_dom"/>
</dbReference>
<dbReference type="SMART" id="SM00091">
    <property type="entry name" value="PAS"/>
    <property type="match status" value="3"/>
</dbReference>
<dbReference type="EC" id="2.7.13.3" evidence="2"/>
<dbReference type="GO" id="GO:0000155">
    <property type="term" value="F:phosphorelay sensor kinase activity"/>
    <property type="evidence" value="ECO:0007669"/>
    <property type="project" value="InterPro"/>
</dbReference>
<keyword evidence="3" id="KW-0597">Phosphoprotein</keyword>
<proteinExistence type="predicted"/>
<evidence type="ECO:0000256" key="5">
    <source>
        <dbReference type="ARBA" id="ARBA00022777"/>
    </source>
</evidence>